<keyword evidence="2" id="KW-1185">Reference proteome</keyword>
<organism evidence="1 2">
    <name type="scientific">Amblyomma americanum</name>
    <name type="common">Lone star tick</name>
    <dbReference type="NCBI Taxonomy" id="6943"/>
    <lineage>
        <taxon>Eukaryota</taxon>
        <taxon>Metazoa</taxon>
        <taxon>Ecdysozoa</taxon>
        <taxon>Arthropoda</taxon>
        <taxon>Chelicerata</taxon>
        <taxon>Arachnida</taxon>
        <taxon>Acari</taxon>
        <taxon>Parasitiformes</taxon>
        <taxon>Ixodida</taxon>
        <taxon>Ixodoidea</taxon>
        <taxon>Ixodidae</taxon>
        <taxon>Amblyomminae</taxon>
        <taxon>Amblyomma</taxon>
    </lineage>
</organism>
<gene>
    <name evidence="1" type="ORF">V5799_003752</name>
</gene>
<dbReference type="AlphaFoldDB" id="A0AAQ4D822"/>
<sequence length="53" mass="5840">GSAVFIHHPSIHPNCKLAVQVTSLLQISRANELPGCWLHRAAVSGVVVVWRQR</sequence>
<evidence type="ECO:0000313" key="1">
    <source>
        <dbReference type="EMBL" id="KAK8758612.1"/>
    </source>
</evidence>
<dbReference type="Proteomes" id="UP001321473">
    <property type="component" value="Unassembled WGS sequence"/>
</dbReference>
<feature type="non-terminal residue" evidence="1">
    <location>
        <position position="1"/>
    </location>
</feature>
<comment type="caution">
    <text evidence="1">The sequence shown here is derived from an EMBL/GenBank/DDBJ whole genome shotgun (WGS) entry which is preliminary data.</text>
</comment>
<proteinExistence type="predicted"/>
<reference evidence="1 2" key="1">
    <citation type="journal article" date="2023" name="Arcadia Sci">
        <title>De novo assembly of a long-read Amblyomma americanum tick genome.</title>
        <authorList>
            <person name="Chou S."/>
            <person name="Poskanzer K.E."/>
            <person name="Rollins M."/>
            <person name="Thuy-Boun P.S."/>
        </authorList>
    </citation>
    <scope>NUCLEOTIDE SEQUENCE [LARGE SCALE GENOMIC DNA]</scope>
    <source>
        <strain evidence="1">F_SG_1</strain>
        <tissue evidence="1">Salivary glands</tissue>
    </source>
</reference>
<evidence type="ECO:0000313" key="2">
    <source>
        <dbReference type="Proteomes" id="UP001321473"/>
    </source>
</evidence>
<dbReference type="EMBL" id="JARKHS020033924">
    <property type="protein sequence ID" value="KAK8758612.1"/>
    <property type="molecule type" value="Genomic_DNA"/>
</dbReference>
<accession>A0AAQ4D822</accession>
<name>A0AAQ4D822_AMBAM</name>
<protein>
    <submittedName>
        <fullName evidence="1">Uncharacterized protein</fullName>
    </submittedName>
</protein>